<dbReference type="STRING" id="233412.HD_1720"/>
<dbReference type="AlphaFoldDB" id="G1UB71"/>
<dbReference type="EMBL" id="AE017143">
    <property type="protein sequence ID" value="AAP96479.1"/>
    <property type="molecule type" value="Genomic_DNA"/>
</dbReference>
<organism evidence="3 4">
    <name type="scientific">Haemophilus ducreyi (strain 35000HP / ATCC 700724)</name>
    <dbReference type="NCBI Taxonomy" id="233412"/>
    <lineage>
        <taxon>Bacteria</taxon>
        <taxon>Pseudomonadati</taxon>
        <taxon>Pseudomonadota</taxon>
        <taxon>Gammaproteobacteria</taxon>
        <taxon>Pasteurellales</taxon>
        <taxon>Pasteurellaceae</taxon>
        <taxon>Haemophilus</taxon>
    </lineage>
</organism>
<name>G1UB71_HAEDU</name>
<sequence>MNLKEKLRKLRIAFGKLVLDRKISFTKLRLPPKKILFLRQDGKIGDYIVSSFVFREIKKQLPNIEIGVICSDKNAYLFNKNAYIDHCYIVRTRNILDYLKCGMKLANQKYDLVIDPTIALRNRDLLLLRVINAKHYIGYEKTNYQLFDFNIKNEKKHISTVYKRALELIGLNHIDISYDIPLNKDSHERIKIYLSESCLDSFIALNLFGASSTRSFNDNKIYELLEYLKKNTNKPILLLTFPAIARKLKKIACHFSEVFIYEHTKTVFDTIELIRFADLVISPDTSIVHIAVGLNKKLIAFYSLDEQNFIHWQPNNLVETHILRFEHNINEINISEIQAKWLN</sequence>
<dbReference type="InterPro" id="IPR002201">
    <property type="entry name" value="Glyco_trans_9"/>
</dbReference>
<dbReference type="eggNOG" id="COG0859">
    <property type="taxonomic scope" value="Bacteria"/>
</dbReference>
<dbReference type="GO" id="GO:0005829">
    <property type="term" value="C:cytosol"/>
    <property type="evidence" value="ECO:0007669"/>
    <property type="project" value="TreeGrafter"/>
</dbReference>
<keyword evidence="2" id="KW-0808">Transferase</keyword>
<evidence type="ECO:0000256" key="2">
    <source>
        <dbReference type="ARBA" id="ARBA00022679"/>
    </source>
</evidence>
<dbReference type="SUPFAM" id="SSF53756">
    <property type="entry name" value="UDP-Glycosyltransferase/glycogen phosphorylase"/>
    <property type="match status" value="1"/>
</dbReference>
<dbReference type="GO" id="GO:0009244">
    <property type="term" value="P:lipopolysaccharide core region biosynthetic process"/>
    <property type="evidence" value="ECO:0007669"/>
    <property type="project" value="TreeGrafter"/>
</dbReference>
<keyword evidence="4" id="KW-1185">Reference proteome</keyword>
<dbReference type="PANTHER" id="PTHR30160:SF15">
    <property type="entry name" value="GLYCOSYLTRANSFERASE HI_0523-RELATED"/>
    <property type="match status" value="1"/>
</dbReference>
<evidence type="ECO:0000313" key="4">
    <source>
        <dbReference type="Proteomes" id="UP000001022"/>
    </source>
</evidence>
<dbReference type="InterPro" id="IPR051199">
    <property type="entry name" value="LPS_LOS_Heptosyltrfase"/>
</dbReference>
<keyword evidence="1" id="KW-0328">Glycosyltransferase</keyword>
<accession>G1UB71</accession>
<proteinExistence type="predicted"/>
<dbReference type="Proteomes" id="UP000001022">
    <property type="component" value="Chromosome"/>
</dbReference>
<reference evidence="4" key="1">
    <citation type="submission" date="2003-06" db="EMBL/GenBank/DDBJ databases">
        <title>The complete genome sequence of Haemophilus ducreyi.</title>
        <authorList>
            <person name="Munson R.S. Jr."/>
            <person name="Ray W.C."/>
            <person name="Mahairas G."/>
            <person name="Sabo P."/>
            <person name="Mungur R."/>
            <person name="Johnson L."/>
            <person name="Nguyen D."/>
            <person name="Wang J."/>
            <person name="Forst C."/>
            <person name="Hood L."/>
        </authorList>
    </citation>
    <scope>NUCLEOTIDE SEQUENCE [LARGE SCALE GENOMIC DNA]</scope>
    <source>
        <strain evidence="4">35000HP / ATCC 700724</strain>
    </source>
</reference>
<dbReference type="CDD" id="cd03789">
    <property type="entry name" value="GT9_LPS_heptosyltransferase"/>
    <property type="match status" value="1"/>
</dbReference>
<dbReference type="KEGG" id="hdu:HD_1720"/>
<dbReference type="GO" id="GO:0008713">
    <property type="term" value="F:ADP-heptose-lipopolysaccharide heptosyltransferase activity"/>
    <property type="evidence" value="ECO:0007669"/>
    <property type="project" value="TreeGrafter"/>
</dbReference>
<dbReference type="CAZy" id="GT9">
    <property type="family name" value="Glycosyltransferase Family 9"/>
</dbReference>
<dbReference type="RefSeq" id="WP_010945508.1">
    <property type="nucleotide sequence ID" value="NC_002940.2"/>
</dbReference>
<evidence type="ECO:0000256" key="1">
    <source>
        <dbReference type="ARBA" id="ARBA00022676"/>
    </source>
</evidence>
<gene>
    <name evidence="3" type="primary">lbgB</name>
    <name evidence="3" type="ordered locus">HD_1720</name>
</gene>
<protein>
    <submittedName>
        <fullName evidence="3">Lipooligosaccharide D-glycero-D-manno-heptosyltransferase</fullName>
    </submittedName>
</protein>
<dbReference type="Pfam" id="PF01075">
    <property type="entry name" value="Glyco_transf_9"/>
    <property type="match status" value="1"/>
</dbReference>
<dbReference type="OrthoDB" id="89608at2"/>
<dbReference type="Gene3D" id="3.40.50.2000">
    <property type="entry name" value="Glycogen Phosphorylase B"/>
    <property type="match status" value="2"/>
</dbReference>
<evidence type="ECO:0000313" key="3">
    <source>
        <dbReference type="EMBL" id="AAP96479.1"/>
    </source>
</evidence>
<dbReference type="PANTHER" id="PTHR30160">
    <property type="entry name" value="TETRAACYLDISACCHARIDE 4'-KINASE-RELATED"/>
    <property type="match status" value="1"/>
</dbReference>
<dbReference type="HOGENOM" id="CLU_056162_0_0_6"/>